<dbReference type="GO" id="GO:0006631">
    <property type="term" value="P:fatty acid metabolic process"/>
    <property type="evidence" value="ECO:0007669"/>
    <property type="project" value="TreeGrafter"/>
</dbReference>
<protein>
    <recommendedName>
        <fullName evidence="2">AMP-dependent synthetase/ligase domain-containing protein</fullName>
    </recommendedName>
</protein>
<comment type="caution">
    <text evidence="3">The sequence shown here is derived from an EMBL/GenBank/DDBJ whole genome shotgun (WGS) entry which is preliminary data.</text>
</comment>
<organism evidence="3 4">
    <name type="scientific">Clathrus columnatus</name>
    <dbReference type="NCBI Taxonomy" id="1419009"/>
    <lineage>
        <taxon>Eukaryota</taxon>
        <taxon>Fungi</taxon>
        <taxon>Dikarya</taxon>
        <taxon>Basidiomycota</taxon>
        <taxon>Agaricomycotina</taxon>
        <taxon>Agaricomycetes</taxon>
        <taxon>Phallomycetidae</taxon>
        <taxon>Phallales</taxon>
        <taxon>Clathraceae</taxon>
        <taxon>Clathrus</taxon>
    </lineage>
</organism>
<dbReference type="Pfam" id="PF23562">
    <property type="entry name" value="AMP-binding_C_3"/>
    <property type="match status" value="1"/>
</dbReference>
<dbReference type="GO" id="GO:0031956">
    <property type="term" value="F:medium-chain fatty acid-CoA ligase activity"/>
    <property type="evidence" value="ECO:0007669"/>
    <property type="project" value="TreeGrafter"/>
</dbReference>
<dbReference type="PANTHER" id="PTHR43201:SF8">
    <property type="entry name" value="ACYL-COA SYNTHETASE FAMILY MEMBER 3"/>
    <property type="match status" value="1"/>
</dbReference>
<keyword evidence="4" id="KW-1185">Reference proteome</keyword>
<evidence type="ECO:0000256" key="1">
    <source>
        <dbReference type="ARBA" id="ARBA00006432"/>
    </source>
</evidence>
<dbReference type="Proteomes" id="UP001050691">
    <property type="component" value="Unassembled WGS sequence"/>
</dbReference>
<dbReference type="PANTHER" id="PTHR43201">
    <property type="entry name" value="ACYL-COA SYNTHETASE"/>
    <property type="match status" value="1"/>
</dbReference>
<comment type="similarity">
    <text evidence="1">Belongs to the ATP-dependent AMP-binding enzyme family.</text>
</comment>
<proteinExistence type="inferred from homology"/>
<reference evidence="3" key="1">
    <citation type="submission" date="2021-10" db="EMBL/GenBank/DDBJ databases">
        <title>De novo Genome Assembly of Clathrus columnatus (Basidiomycota, Fungi) Using Illumina and Nanopore Sequence Data.</title>
        <authorList>
            <person name="Ogiso-Tanaka E."/>
            <person name="Itagaki H."/>
            <person name="Hosoya T."/>
            <person name="Hosaka K."/>
        </authorList>
    </citation>
    <scope>NUCLEOTIDE SEQUENCE</scope>
    <source>
        <strain evidence="3">MO-923</strain>
    </source>
</reference>
<dbReference type="AlphaFoldDB" id="A0AAV5ANM2"/>
<dbReference type="Gene3D" id="3.40.50.12780">
    <property type="entry name" value="N-terminal domain of ligase-like"/>
    <property type="match status" value="1"/>
</dbReference>
<evidence type="ECO:0000313" key="4">
    <source>
        <dbReference type="Proteomes" id="UP001050691"/>
    </source>
</evidence>
<sequence length="524" mass="58830">MEHLSPFITALEEAATAYSEKVAFKLPILKNKNIIQGWRDITYKQTHDKMVEVAGYWLKTLQLPPRSVVGLWLPGNSFSDMLHIFGIMKAGYIPHILLSDITNVDVVRTLFKDTNCGAILYTPSASGEGLSKHFVCHPIMDAEEISEDSSVVIPFDSESVLNDEDIVVIVHTSGSTSGRPKIVRLRRKWFEANHRKGIIRKPRSPVIPRLGSFCHIGQLGAFLLYFTETVCLVMLPWLDYSAQDIIQMRKECGLSQFLQYAPALSRTIRAAQRNPELRAILQTFPVLFYLGTSLPESDIEWCKQNDIRLRTAFALTETGSLMAQYGDDPNILHIIEAEGCSYKMVPIDADQDTSSEDSVTQSHLLELVVLSDSMDCPDPSHCDPIDGNFHTKDLFEEVNPGEYKYRGRRDDIMLMANARKCDTKYIEERVYTLCKDLVSTCVVVGTEKPAPALVVEPTPVNLTEKELIQQLSERLASINEGGYSHERIAPGRILLVSPGELPRTSVLSLNFQTKRNIKTSICAH</sequence>
<gene>
    <name evidence="3" type="ORF">Clacol_008929</name>
</gene>
<feature type="domain" description="AMP-dependent synthetase/ligase" evidence="2">
    <location>
        <begin position="11"/>
        <end position="325"/>
    </location>
</feature>
<dbReference type="InterPro" id="IPR042099">
    <property type="entry name" value="ANL_N_sf"/>
</dbReference>
<accession>A0AAV5ANM2</accession>
<evidence type="ECO:0000259" key="2">
    <source>
        <dbReference type="Pfam" id="PF00501"/>
    </source>
</evidence>
<evidence type="ECO:0000313" key="3">
    <source>
        <dbReference type="EMBL" id="GJJ14663.1"/>
    </source>
</evidence>
<dbReference type="InterPro" id="IPR000873">
    <property type="entry name" value="AMP-dep_synth/lig_dom"/>
</dbReference>
<dbReference type="Pfam" id="PF00501">
    <property type="entry name" value="AMP-binding"/>
    <property type="match status" value="1"/>
</dbReference>
<dbReference type="SUPFAM" id="SSF56801">
    <property type="entry name" value="Acetyl-CoA synthetase-like"/>
    <property type="match status" value="1"/>
</dbReference>
<dbReference type="EMBL" id="BPWL01000010">
    <property type="protein sequence ID" value="GJJ14663.1"/>
    <property type="molecule type" value="Genomic_DNA"/>
</dbReference>
<name>A0AAV5ANM2_9AGAM</name>